<reference evidence="1" key="1">
    <citation type="submission" date="2013-08" db="EMBL/GenBank/DDBJ databases">
        <authorList>
            <person name="Mendez C."/>
            <person name="Richter M."/>
            <person name="Ferrer M."/>
            <person name="Sanchez J."/>
        </authorList>
    </citation>
    <scope>NUCLEOTIDE SEQUENCE</scope>
</reference>
<dbReference type="Gene3D" id="3.40.50.1580">
    <property type="entry name" value="Nucleoside phosphorylase domain"/>
    <property type="match status" value="1"/>
</dbReference>
<dbReference type="GO" id="GO:0009116">
    <property type="term" value="P:nucleoside metabolic process"/>
    <property type="evidence" value="ECO:0007669"/>
    <property type="project" value="InterPro"/>
</dbReference>
<dbReference type="GO" id="GO:0003824">
    <property type="term" value="F:catalytic activity"/>
    <property type="evidence" value="ECO:0007669"/>
    <property type="project" value="InterPro"/>
</dbReference>
<name>T0ZL90_9ZZZZ</name>
<organism evidence="1">
    <name type="scientific">mine drainage metagenome</name>
    <dbReference type="NCBI Taxonomy" id="410659"/>
    <lineage>
        <taxon>unclassified sequences</taxon>
        <taxon>metagenomes</taxon>
        <taxon>ecological metagenomes</taxon>
    </lineage>
</organism>
<reference evidence="1" key="2">
    <citation type="journal article" date="2014" name="ISME J.">
        <title>Microbial stratification in low pH oxic and suboxic macroscopic growths along an acid mine drainage.</title>
        <authorList>
            <person name="Mendez-Garcia C."/>
            <person name="Mesa V."/>
            <person name="Sprenger R.R."/>
            <person name="Richter M."/>
            <person name="Diez M.S."/>
            <person name="Solano J."/>
            <person name="Bargiela R."/>
            <person name="Golyshina O.V."/>
            <person name="Manteca A."/>
            <person name="Ramos J.L."/>
            <person name="Gallego J.R."/>
            <person name="Llorente I."/>
            <person name="Martins Dos Santos V.A."/>
            <person name="Jensen O.N."/>
            <person name="Pelaez A.I."/>
            <person name="Sanchez J."/>
            <person name="Ferrer M."/>
        </authorList>
    </citation>
    <scope>NUCLEOTIDE SEQUENCE</scope>
</reference>
<protein>
    <submittedName>
        <fullName evidence="1">Purine or other phosphorylase family 1</fullName>
    </submittedName>
</protein>
<dbReference type="AlphaFoldDB" id="T0ZL90"/>
<feature type="non-terminal residue" evidence="1">
    <location>
        <position position="62"/>
    </location>
</feature>
<accession>T0ZL90</accession>
<dbReference type="InterPro" id="IPR035994">
    <property type="entry name" value="Nucleoside_phosphorylase_sf"/>
</dbReference>
<dbReference type="EMBL" id="AUZY01008645">
    <property type="protein sequence ID" value="EQD45242.1"/>
    <property type="molecule type" value="Genomic_DNA"/>
</dbReference>
<evidence type="ECO:0000313" key="1">
    <source>
        <dbReference type="EMBL" id="EQD45242.1"/>
    </source>
</evidence>
<sequence length="62" mass="6805">MGIYLRAEPGDYAERVLVAGDPGRLTRLAHLLDDHRLVTEHRGLLGFTGFYHGVEVSVQATG</sequence>
<dbReference type="SUPFAM" id="SSF53167">
    <property type="entry name" value="Purine and uridine phosphorylases"/>
    <property type="match status" value="1"/>
</dbReference>
<proteinExistence type="predicted"/>
<gene>
    <name evidence="1" type="ORF">B1B_13142</name>
</gene>
<comment type="caution">
    <text evidence="1">The sequence shown here is derived from an EMBL/GenBank/DDBJ whole genome shotgun (WGS) entry which is preliminary data.</text>
</comment>